<dbReference type="EMBL" id="QANS01000008">
    <property type="protein sequence ID" value="PTU29125.1"/>
    <property type="molecule type" value="Genomic_DNA"/>
</dbReference>
<feature type="domain" description="HTH araC/xylS-type" evidence="4">
    <location>
        <begin position="181"/>
        <end position="279"/>
    </location>
</feature>
<dbReference type="InterPro" id="IPR032783">
    <property type="entry name" value="AraC_lig"/>
</dbReference>
<dbReference type="InterPro" id="IPR018060">
    <property type="entry name" value="HTH_AraC"/>
</dbReference>
<dbReference type="SUPFAM" id="SSF46689">
    <property type="entry name" value="Homeodomain-like"/>
    <property type="match status" value="2"/>
</dbReference>
<dbReference type="GO" id="GO:0003700">
    <property type="term" value="F:DNA-binding transcription factor activity"/>
    <property type="evidence" value="ECO:0007669"/>
    <property type="project" value="InterPro"/>
</dbReference>
<keyword evidence="2" id="KW-0238">DNA-binding</keyword>
<dbReference type="AlphaFoldDB" id="A0A2T5MBJ2"/>
<evidence type="ECO:0000259" key="4">
    <source>
        <dbReference type="PROSITE" id="PS01124"/>
    </source>
</evidence>
<sequence>MLESTEDRILDAALTAYQLHAKVTDNATYCDHWQEAEAAVKACIFHLIGEGQCVLKMPGLDGPQTLIAGDLVVFPHGAAHHLSGDGYTTMLCGQFDFIIGPKNPILDALPDCVIVRASEAGTAFQRIAQIMCEEARSSSFGSRAVLDKLADSLFVMTVRHHLSTTTHRRGLLAALADPKLRRALSVMHLNPGQDWTVAELATEACMSRTAFSELFSAVLGTSPINYLTQWRMMEALKLVQDSSLSMLAIAEKFGYQTEAAFRRSFKRIHGHGPGHFRRAK</sequence>
<dbReference type="SMART" id="SM00342">
    <property type="entry name" value="HTH_ARAC"/>
    <property type="match status" value="1"/>
</dbReference>
<evidence type="ECO:0000313" key="6">
    <source>
        <dbReference type="Proteomes" id="UP000244248"/>
    </source>
</evidence>
<evidence type="ECO:0000256" key="3">
    <source>
        <dbReference type="ARBA" id="ARBA00023163"/>
    </source>
</evidence>
<dbReference type="PROSITE" id="PS01124">
    <property type="entry name" value="HTH_ARAC_FAMILY_2"/>
    <property type="match status" value="1"/>
</dbReference>
<keyword evidence="3" id="KW-0804">Transcription</keyword>
<gene>
    <name evidence="5" type="ORF">CJD38_17395</name>
</gene>
<comment type="caution">
    <text evidence="5">The sequence shown here is derived from an EMBL/GenBank/DDBJ whole genome shotgun (WGS) entry which is preliminary data.</text>
</comment>
<protein>
    <submittedName>
        <fullName evidence="5">AraC family transcriptional regulator</fullName>
    </submittedName>
</protein>
<dbReference type="InterPro" id="IPR050204">
    <property type="entry name" value="AraC_XylS_family_regulators"/>
</dbReference>
<dbReference type="Gene3D" id="1.10.10.60">
    <property type="entry name" value="Homeodomain-like"/>
    <property type="match status" value="1"/>
</dbReference>
<dbReference type="PANTHER" id="PTHR46796:SF7">
    <property type="entry name" value="ARAC FAMILY TRANSCRIPTIONAL REGULATOR"/>
    <property type="match status" value="1"/>
</dbReference>
<accession>A0A2T5MBJ2</accession>
<dbReference type="Pfam" id="PF12833">
    <property type="entry name" value="HTH_18"/>
    <property type="match status" value="1"/>
</dbReference>
<reference evidence="5 6" key="1">
    <citation type="submission" date="2018-04" db="EMBL/GenBank/DDBJ databases">
        <title>Novel species isolated from glacier.</title>
        <authorList>
            <person name="Liu Q."/>
            <person name="Xin Y.-H."/>
        </authorList>
    </citation>
    <scope>NUCLEOTIDE SEQUENCE [LARGE SCALE GENOMIC DNA]</scope>
    <source>
        <strain evidence="5 6">GT1R17</strain>
    </source>
</reference>
<dbReference type="InterPro" id="IPR009057">
    <property type="entry name" value="Homeodomain-like_sf"/>
</dbReference>
<dbReference type="PANTHER" id="PTHR46796">
    <property type="entry name" value="HTH-TYPE TRANSCRIPTIONAL ACTIVATOR RHAS-RELATED"/>
    <property type="match status" value="1"/>
</dbReference>
<dbReference type="RefSeq" id="WP_107941657.1">
    <property type="nucleotide sequence ID" value="NZ_QANS01000008.1"/>
</dbReference>
<dbReference type="OrthoDB" id="9783876at2"/>
<dbReference type="Pfam" id="PF12852">
    <property type="entry name" value="Cupin_6"/>
    <property type="match status" value="1"/>
</dbReference>
<proteinExistence type="predicted"/>
<evidence type="ECO:0000256" key="2">
    <source>
        <dbReference type="ARBA" id="ARBA00023125"/>
    </source>
</evidence>
<keyword evidence="6" id="KW-1185">Reference proteome</keyword>
<dbReference type="GO" id="GO:0043565">
    <property type="term" value="F:sequence-specific DNA binding"/>
    <property type="evidence" value="ECO:0007669"/>
    <property type="project" value="InterPro"/>
</dbReference>
<keyword evidence="1" id="KW-0805">Transcription regulation</keyword>
<organism evidence="5 6">
    <name type="scientific">Stenotrophobium rhamnosiphilum</name>
    <dbReference type="NCBI Taxonomy" id="2029166"/>
    <lineage>
        <taxon>Bacteria</taxon>
        <taxon>Pseudomonadati</taxon>
        <taxon>Pseudomonadota</taxon>
        <taxon>Gammaproteobacteria</taxon>
        <taxon>Nevskiales</taxon>
        <taxon>Nevskiaceae</taxon>
        <taxon>Stenotrophobium</taxon>
    </lineage>
</organism>
<evidence type="ECO:0000313" key="5">
    <source>
        <dbReference type="EMBL" id="PTU29125.1"/>
    </source>
</evidence>
<name>A0A2T5MBJ2_9GAMM</name>
<dbReference type="Proteomes" id="UP000244248">
    <property type="component" value="Unassembled WGS sequence"/>
</dbReference>
<evidence type="ECO:0000256" key="1">
    <source>
        <dbReference type="ARBA" id="ARBA00023015"/>
    </source>
</evidence>